<comment type="caution">
    <text evidence="2">The sequence shown here is derived from an EMBL/GenBank/DDBJ whole genome shotgun (WGS) entry which is preliminary data.</text>
</comment>
<evidence type="ECO:0000313" key="3">
    <source>
        <dbReference type="Proteomes" id="UP000248012"/>
    </source>
</evidence>
<dbReference type="AlphaFoldDB" id="A0A2V4NV45"/>
<dbReference type="InterPro" id="IPR016181">
    <property type="entry name" value="Acyl_CoA_acyltransferase"/>
</dbReference>
<feature type="domain" description="N-acetyltransferase" evidence="1">
    <location>
        <begin position="3"/>
        <end position="167"/>
    </location>
</feature>
<organism evidence="2 3">
    <name type="scientific">Litorivita pollutaquae</name>
    <dbReference type="NCBI Taxonomy" id="2200892"/>
    <lineage>
        <taxon>Bacteria</taxon>
        <taxon>Pseudomonadati</taxon>
        <taxon>Pseudomonadota</taxon>
        <taxon>Alphaproteobacteria</taxon>
        <taxon>Rhodobacterales</taxon>
        <taxon>Paracoccaceae</taxon>
        <taxon>Litorivita</taxon>
    </lineage>
</organism>
<evidence type="ECO:0000259" key="1">
    <source>
        <dbReference type="PROSITE" id="PS51186"/>
    </source>
</evidence>
<dbReference type="RefSeq" id="WP_110794495.1">
    <property type="nucleotide sequence ID" value="NZ_KZ826481.1"/>
</dbReference>
<protein>
    <recommendedName>
        <fullName evidence="1">N-acetyltransferase domain-containing protein</fullName>
    </recommendedName>
</protein>
<dbReference type="Pfam" id="PF13508">
    <property type="entry name" value="Acetyltransf_7"/>
    <property type="match status" value="1"/>
</dbReference>
<dbReference type="GO" id="GO:0016747">
    <property type="term" value="F:acyltransferase activity, transferring groups other than amino-acyl groups"/>
    <property type="evidence" value="ECO:0007669"/>
    <property type="project" value="InterPro"/>
</dbReference>
<proteinExistence type="predicted"/>
<dbReference type="OrthoDB" id="118465at2"/>
<dbReference type="PROSITE" id="PS51186">
    <property type="entry name" value="GNAT"/>
    <property type="match status" value="1"/>
</dbReference>
<evidence type="ECO:0000313" key="2">
    <source>
        <dbReference type="EMBL" id="PYC48916.1"/>
    </source>
</evidence>
<dbReference type="Proteomes" id="UP000248012">
    <property type="component" value="Unassembled WGS sequence"/>
</dbReference>
<dbReference type="Gene3D" id="3.40.630.30">
    <property type="match status" value="1"/>
</dbReference>
<dbReference type="EMBL" id="QFVT01000002">
    <property type="protein sequence ID" value="PYC48916.1"/>
    <property type="molecule type" value="Genomic_DNA"/>
</dbReference>
<dbReference type="CDD" id="cd04301">
    <property type="entry name" value="NAT_SF"/>
    <property type="match status" value="1"/>
</dbReference>
<dbReference type="SUPFAM" id="SSF55729">
    <property type="entry name" value="Acyl-CoA N-acyltransferases (Nat)"/>
    <property type="match status" value="1"/>
</dbReference>
<accession>A0A2V4NV45</accession>
<keyword evidence="3" id="KW-1185">Reference proteome</keyword>
<sequence>MPYSLRVAAPQDAAEIEDLLRKAYGRLLVPDYGGAELAAALPGLSAAYPAFLASPTCFIAEGPCGRILGCGGWSEFSPFRARSFAGLGHVHHIVTDPDHIGSGIGAAIFGQVELSARLAGITRLHALVTRTAAGFFRAQGMQAMGEVAMRITPEIRLPAEEMHMDLAGV</sequence>
<name>A0A2V4NV45_9RHOB</name>
<gene>
    <name evidence="2" type="ORF">DI396_02225</name>
</gene>
<reference evidence="2 3" key="1">
    <citation type="submission" date="2018-05" db="EMBL/GenBank/DDBJ databases">
        <title>Oceanovita maritima gen. nov., sp. nov., a marine bacterium in the family Rhodobacteraceae isolated from surface seawater of Lundu port Xiamen, China.</title>
        <authorList>
            <person name="Hetharua B.H."/>
            <person name="Min D."/>
            <person name="Liao H."/>
            <person name="Tian Y."/>
        </authorList>
    </citation>
    <scope>NUCLEOTIDE SEQUENCE [LARGE SCALE GENOMIC DNA]</scope>
    <source>
        <strain evidence="2 3">FSX-11</strain>
    </source>
</reference>
<dbReference type="InterPro" id="IPR000182">
    <property type="entry name" value="GNAT_dom"/>
</dbReference>